<feature type="binding site" evidence="7">
    <location>
        <begin position="21"/>
        <end position="22"/>
    </location>
    <ligand>
        <name>N(1)-(5-phospho-beta-D-ribosyl)glycinamide</name>
        <dbReference type="ChEBI" id="CHEBI:143788"/>
    </ligand>
</feature>
<gene>
    <name evidence="7" type="primary">purT</name>
    <name evidence="9" type="ORF">LNAT_P1023</name>
</gene>
<keyword evidence="1 7" id="KW-0436">Ligase</keyword>
<dbReference type="SUPFAM" id="SSF52440">
    <property type="entry name" value="PreATP-grasp domain"/>
    <property type="match status" value="1"/>
</dbReference>
<evidence type="ECO:0000256" key="2">
    <source>
        <dbReference type="ARBA" id="ARBA00022723"/>
    </source>
</evidence>
<dbReference type="GO" id="GO:0000287">
    <property type="term" value="F:magnesium ion binding"/>
    <property type="evidence" value="ECO:0007669"/>
    <property type="project" value="UniProtKB-UniRule"/>
</dbReference>
<dbReference type="UniPathway" id="UPA00074">
    <property type="reaction ID" value="UER00127"/>
</dbReference>
<evidence type="ECO:0000256" key="6">
    <source>
        <dbReference type="ARBA" id="ARBA00022842"/>
    </source>
</evidence>
<dbReference type="GO" id="GO:0006189">
    <property type="term" value="P:'de novo' IMP biosynthetic process"/>
    <property type="evidence" value="ECO:0007669"/>
    <property type="project" value="UniProtKB-UniRule"/>
</dbReference>
<dbReference type="NCBIfam" id="TIGR01142">
    <property type="entry name" value="purT"/>
    <property type="match status" value="1"/>
</dbReference>
<dbReference type="InterPro" id="IPR013815">
    <property type="entry name" value="ATP_grasp_subdomain_1"/>
</dbReference>
<feature type="binding site" evidence="7">
    <location>
        <begin position="159"/>
        <end position="164"/>
    </location>
    <ligand>
        <name>ATP</name>
        <dbReference type="ChEBI" id="CHEBI:30616"/>
    </ligand>
</feature>
<dbReference type="Proteomes" id="UP000217944">
    <property type="component" value="Unassembled WGS sequence"/>
</dbReference>
<comment type="function">
    <text evidence="7">Involved in the de novo purine biosynthesis. Catalyzes the transfer of formate to 5-phospho-ribosyl-glycinamide (GAR), producing 5-phospho-ribosyl-N-formylglycinamide (FGAR). Formate is provided by PurU via hydrolysis of 10-formyl-tetrahydrofolate.</text>
</comment>
<evidence type="ECO:0000259" key="8">
    <source>
        <dbReference type="PROSITE" id="PS50975"/>
    </source>
</evidence>
<comment type="subunit">
    <text evidence="7">Homodimer.</text>
</comment>
<evidence type="ECO:0000256" key="4">
    <source>
        <dbReference type="ARBA" id="ARBA00022755"/>
    </source>
</evidence>
<feature type="binding site" evidence="7">
    <location>
        <position position="81"/>
    </location>
    <ligand>
        <name>N(1)-(5-phospho-beta-D-ribosyl)glycinamide</name>
        <dbReference type="ChEBI" id="CHEBI:143788"/>
    </ligand>
</feature>
<dbReference type="OrthoDB" id="9804625at2"/>
<dbReference type="PANTHER" id="PTHR43055">
    <property type="entry name" value="FORMATE-DEPENDENT PHOSPHORIBOSYLGLYCINAMIDE FORMYLTRANSFERASE"/>
    <property type="match status" value="1"/>
</dbReference>
<comment type="pathway">
    <text evidence="7">Purine metabolism; IMP biosynthesis via de novo pathway; N(2)-formyl-N(1)-(5-phospho-D-ribosyl)glycinamide from N(1)-(5-phospho-D-ribosyl)glycinamide (formate route): step 1/1.</text>
</comment>
<dbReference type="GO" id="GO:0005524">
    <property type="term" value="F:ATP binding"/>
    <property type="evidence" value="ECO:0007669"/>
    <property type="project" value="UniProtKB-UniRule"/>
</dbReference>
<dbReference type="PROSITE" id="PS50975">
    <property type="entry name" value="ATP_GRASP"/>
    <property type="match status" value="1"/>
</dbReference>
<dbReference type="SUPFAM" id="SSF56059">
    <property type="entry name" value="Glutathione synthetase ATP-binding domain-like"/>
    <property type="match status" value="1"/>
</dbReference>
<organism evidence="9 10">
    <name type="scientific">Lebetimonas natsushimae</name>
    <dbReference type="NCBI Taxonomy" id="1936991"/>
    <lineage>
        <taxon>Bacteria</taxon>
        <taxon>Pseudomonadati</taxon>
        <taxon>Campylobacterota</taxon>
        <taxon>Epsilonproteobacteria</taxon>
        <taxon>Nautiliales</taxon>
        <taxon>Nautiliaceae</taxon>
        <taxon>Lebetimonas</taxon>
    </lineage>
</organism>
<dbReference type="SUPFAM" id="SSF51246">
    <property type="entry name" value="Rudiment single hybrid motif"/>
    <property type="match status" value="1"/>
</dbReference>
<keyword evidence="9" id="KW-0808">Transferase</keyword>
<feature type="binding site" evidence="7">
    <location>
        <position position="113"/>
    </location>
    <ligand>
        <name>ATP</name>
        <dbReference type="ChEBI" id="CHEBI:30616"/>
    </ligand>
</feature>
<dbReference type="EC" id="6.3.1.21" evidence="7"/>
<evidence type="ECO:0000313" key="9">
    <source>
        <dbReference type="EMBL" id="GAX87726.1"/>
    </source>
</evidence>
<protein>
    <recommendedName>
        <fullName evidence="7">Formate-dependent phosphoribosylglycinamide formyltransferase</fullName>
        <ecNumber evidence="7">6.3.1.21</ecNumber>
    </recommendedName>
    <alternativeName>
        <fullName evidence="7">5'-phosphoribosylglycinamide transformylase 2</fullName>
    </alternativeName>
    <alternativeName>
        <fullName evidence="7">Formate-dependent GAR transformylase</fullName>
    </alternativeName>
    <alternativeName>
        <fullName evidence="7">GAR transformylase 2</fullName>
        <shortName evidence="7">GART 2</shortName>
    </alternativeName>
    <alternativeName>
        <fullName evidence="7">Non-folate glycinamide ribonucleotide transformylase</fullName>
    </alternativeName>
    <alternativeName>
        <fullName evidence="7">Phosphoribosylglycinamide formyltransferase 2</fullName>
    </alternativeName>
</protein>
<keyword evidence="2 7" id="KW-0479">Metal-binding</keyword>
<dbReference type="Pfam" id="PF21244">
    <property type="entry name" value="PurT_C"/>
    <property type="match status" value="1"/>
</dbReference>
<comment type="caution">
    <text evidence="9">The sequence shown here is derived from an EMBL/GenBank/DDBJ whole genome shotgun (WGS) entry which is preliminary data.</text>
</comment>
<proteinExistence type="inferred from homology"/>
<evidence type="ECO:0000256" key="1">
    <source>
        <dbReference type="ARBA" id="ARBA00022598"/>
    </source>
</evidence>
<reference evidence="9 10" key="1">
    <citation type="journal article" date="2017" name="Syst. Appl. Microbiol.">
        <title>Lebetimonas natsushimae sp. nov., a novel strictly anaerobic, moderately thermophilic chemoautotroph isolated from a deep-sea hydrothermal vent polychaete nest in the Mid-Okinawa Trough.</title>
        <authorList>
            <person name="Nagata R."/>
            <person name="Takaki Y."/>
            <person name="Tame A."/>
            <person name="Nunoura T."/>
            <person name="Muto H."/>
            <person name="Mino S."/>
            <person name="Sawayama S."/>
            <person name="Takai K."/>
            <person name="Nakagawa S."/>
        </authorList>
    </citation>
    <scope>NUCLEOTIDE SEQUENCE [LARGE SCALE GENOMIC DNA]</scope>
    <source>
        <strain evidence="9 10">HS1857</strain>
    </source>
</reference>
<dbReference type="InterPro" id="IPR048740">
    <property type="entry name" value="PurT_C"/>
</dbReference>
<comment type="catalytic activity">
    <reaction evidence="7">
        <text>N(1)-(5-phospho-beta-D-ribosyl)glycinamide + formate + ATP = N(2)-formyl-N(1)-(5-phospho-beta-D-ribosyl)glycinamide + ADP + phosphate + H(+)</text>
        <dbReference type="Rhea" id="RHEA:24829"/>
        <dbReference type="ChEBI" id="CHEBI:15378"/>
        <dbReference type="ChEBI" id="CHEBI:15740"/>
        <dbReference type="ChEBI" id="CHEBI:30616"/>
        <dbReference type="ChEBI" id="CHEBI:43474"/>
        <dbReference type="ChEBI" id="CHEBI:143788"/>
        <dbReference type="ChEBI" id="CHEBI:147286"/>
        <dbReference type="ChEBI" id="CHEBI:456216"/>
        <dbReference type="EC" id="6.3.1.21"/>
    </reaction>
</comment>
<dbReference type="InterPro" id="IPR016185">
    <property type="entry name" value="PreATP-grasp_dom_sf"/>
</dbReference>
<dbReference type="Gene3D" id="3.40.50.20">
    <property type="match status" value="1"/>
</dbReference>
<feature type="binding site" evidence="7">
    <location>
        <begin position="360"/>
        <end position="361"/>
    </location>
    <ligand>
        <name>N(1)-(5-phospho-beta-D-ribosyl)glycinamide</name>
        <dbReference type="ChEBI" id="CHEBI:143788"/>
    </ligand>
</feature>
<dbReference type="GO" id="GO:0043815">
    <property type="term" value="F:phosphoribosylglycinamide formyltransferase 2 activity"/>
    <property type="evidence" value="ECO:0007669"/>
    <property type="project" value="UniProtKB-UniRule"/>
</dbReference>
<dbReference type="Gene3D" id="3.30.470.20">
    <property type="entry name" value="ATP-grasp fold, B domain"/>
    <property type="match status" value="1"/>
</dbReference>
<name>A0A292YEH3_9BACT</name>
<evidence type="ECO:0000256" key="3">
    <source>
        <dbReference type="ARBA" id="ARBA00022741"/>
    </source>
</evidence>
<evidence type="ECO:0000256" key="5">
    <source>
        <dbReference type="ARBA" id="ARBA00022840"/>
    </source>
</evidence>
<dbReference type="AlphaFoldDB" id="A0A292YEH3"/>
<dbReference type="InterPro" id="IPR011054">
    <property type="entry name" value="Rudment_hybrid_motif"/>
</dbReference>
<dbReference type="RefSeq" id="WP_096259038.1">
    <property type="nucleotide sequence ID" value="NZ_BDME01000002.1"/>
</dbReference>
<dbReference type="HAMAP" id="MF_01643">
    <property type="entry name" value="PurT"/>
    <property type="match status" value="1"/>
</dbReference>
<feature type="binding site" evidence="7">
    <location>
        <position position="353"/>
    </location>
    <ligand>
        <name>N(1)-(5-phospho-beta-D-ribosyl)glycinamide</name>
        <dbReference type="ChEBI" id="CHEBI:143788"/>
    </ligand>
</feature>
<dbReference type="InterPro" id="IPR054350">
    <property type="entry name" value="PurT/PurK_preATP-grasp"/>
</dbReference>
<feature type="binding site" evidence="7">
    <location>
        <position position="285"/>
    </location>
    <ligand>
        <name>N(1)-(5-phospho-beta-D-ribosyl)glycinamide</name>
        <dbReference type="ChEBI" id="CHEBI:143788"/>
    </ligand>
</feature>
<feature type="binding site" evidence="7">
    <location>
        <position position="154"/>
    </location>
    <ligand>
        <name>ATP</name>
        <dbReference type="ChEBI" id="CHEBI:30616"/>
    </ligand>
</feature>
<feature type="binding site" evidence="7">
    <location>
        <position position="266"/>
    </location>
    <ligand>
        <name>Mg(2+)</name>
        <dbReference type="ChEBI" id="CHEBI:18420"/>
    </ligand>
</feature>
<evidence type="ECO:0000313" key="10">
    <source>
        <dbReference type="Proteomes" id="UP000217944"/>
    </source>
</evidence>
<feature type="binding site" evidence="7">
    <location>
        <position position="278"/>
    </location>
    <ligand>
        <name>Mg(2+)</name>
        <dbReference type="ChEBI" id="CHEBI:18420"/>
    </ligand>
</feature>
<dbReference type="InterPro" id="IPR003135">
    <property type="entry name" value="ATP-grasp_carboxylate-amine"/>
</dbReference>
<keyword evidence="10" id="KW-1185">Reference proteome</keyword>
<evidence type="ECO:0000256" key="7">
    <source>
        <dbReference type="HAMAP-Rule" id="MF_01643"/>
    </source>
</evidence>
<accession>A0A292YEH3</accession>
<dbReference type="EMBL" id="BDME01000002">
    <property type="protein sequence ID" value="GAX87726.1"/>
    <property type="molecule type" value="Genomic_DNA"/>
</dbReference>
<sequence>MRLSTPLKSNSIKIMLLGSGELGKEVAIEANRLGCEVIAVDRYPNAPAMLVAHRSYVINMKNKEQVLDVIRREKPDFVLPEIEAINIEALFEAENEGIHIIPNAEAVNKTMNRKNIRKFAAESLGLKTSKYKFVSTYEDLKNACDELGYPAVVKPIMSSSGHGQSIVKSPEEVITAWEFAKSDARGSADELIVEEFIDFDYEITLLTAKNDSEIVFCPPIGHIQKGGDYIFSWQEMEMSETALQKAQHIAKTIVEGLGGRGIFGVEMFIKGDEVYFSEVSPRPHDTGLVTLITQTQSEFALHIRAVLNLPLGFEFLTPGASAAFKADKTTYTPSFNIAHEVFSQTSRFVVFGKPESHPGRRMGVLLVSDKTSKDALERAKLLISKVSID</sequence>
<dbReference type="Pfam" id="PF22660">
    <property type="entry name" value="RS_preATP-grasp-like"/>
    <property type="match status" value="1"/>
</dbReference>
<keyword evidence="5 7" id="KW-0067">ATP-binding</keyword>
<keyword evidence="4 7" id="KW-0658">Purine biosynthesis</keyword>
<feature type="domain" description="ATP-grasp" evidence="8">
    <location>
        <begin position="118"/>
        <end position="308"/>
    </location>
</feature>
<dbReference type="GO" id="GO:0004644">
    <property type="term" value="F:phosphoribosylglycinamide formyltransferase activity"/>
    <property type="evidence" value="ECO:0007669"/>
    <property type="project" value="UniProtKB-UniRule"/>
</dbReference>
<feature type="binding site" evidence="7">
    <location>
        <position position="202"/>
    </location>
    <ligand>
        <name>ATP</name>
        <dbReference type="ChEBI" id="CHEBI:30616"/>
    </ligand>
</feature>
<keyword evidence="6 7" id="KW-0460">Magnesium</keyword>
<dbReference type="Pfam" id="PF02222">
    <property type="entry name" value="ATP-grasp"/>
    <property type="match status" value="1"/>
</dbReference>
<comment type="similarity">
    <text evidence="7">Belongs to the PurK/PurT family.</text>
</comment>
<keyword evidence="3 7" id="KW-0547">Nucleotide-binding</keyword>
<dbReference type="Gene3D" id="3.30.1490.20">
    <property type="entry name" value="ATP-grasp fold, A domain"/>
    <property type="match status" value="1"/>
</dbReference>
<dbReference type="InterPro" id="IPR005862">
    <property type="entry name" value="PurT"/>
</dbReference>
<dbReference type="NCBIfam" id="NF006766">
    <property type="entry name" value="PRK09288.1"/>
    <property type="match status" value="1"/>
</dbReference>
<dbReference type="InterPro" id="IPR011761">
    <property type="entry name" value="ATP-grasp"/>
</dbReference>
<dbReference type="GO" id="GO:0005829">
    <property type="term" value="C:cytosol"/>
    <property type="evidence" value="ECO:0007669"/>
    <property type="project" value="TreeGrafter"/>
</dbReference>
<dbReference type="PANTHER" id="PTHR43055:SF1">
    <property type="entry name" value="FORMATE-DEPENDENT PHOSPHORIBOSYLGLYCINAMIDE FORMYLTRANSFERASE"/>
    <property type="match status" value="1"/>
</dbReference>
<feature type="binding site" evidence="7">
    <location>
        <begin position="194"/>
        <end position="197"/>
    </location>
    <ligand>
        <name>ATP</name>
        <dbReference type="ChEBI" id="CHEBI:30616"/>
    </ligand>
</feature>